<dbReference type="AlphaFoldDB" id="A0A813BTB4"/>
<protein>
    <submittedName>
        <fullName evidence="1">Uncharacterized protein</fullName>
    </submittedName>
</protein>
<name>A0A813BTB4_9DINO</name>
<feature type="non-terminal residue" evidence="1">
    <location>
        <position position="291"/>
    </location>
</feature>
<dbReference type="EMBL" id="CAJNJA010078252">
    <property type="protein sequence ID" value="CAE7922001.1"/>
    <property type="molecule type" value="Genomic_DNA"/>
</dbReference>
<evidence type="ECO:0000313" key="1">
    <source>
        <dbReference type="EMBL" id="CAE7922001.1"/>
    </source>
</evidence>
<proteinExistence type="predicted"/>
<gene>
    <name evidence="1" type="ORF">SNEC2469_LOCUS31818</name>
</gene>
<evidence type="ECO:0000313" key="2">
    <source>
        <dbReference type="Proteomes" id="UP000601435"/>
    </source>
</evidence>
<comment type="caution">
    <text evidence="1">The sequence shown here is derived from an EMBL/GenBank/DDBJ whole genome shotgun (WGS) entry which is preliminary data.</text>
</comment>
<organism evidence="1 2">
    <name type="scientific">Symbiodinium necroappetens</name>
    <dbReference type="NCBI Taxonomy" id="1628268"/>
    <lineage>
        <taxon>Eukaryota</taxon>
        <taxon>Sar</taxon>
        <taxon>Alveolata</taxon>
        <taxon>Dinophyceae</taxon>
        <taxon>Suessiales</taxon>
        <taxon>Symbiodiniaceae</taxon>
        <taxon>Symbiodinium</taxon>
    </lineage>
</organism>
<sequence>SENLKYDTSAFEEANMRALAAQVEQVSTFSLMQVRDLHYRIPDPANVVPPSFQQPPLLPGTPAGVTYSVSNPELTDVHRPASPDPWTASTIVSDPEEGDLEATTILSVLLLVLVFLQIEPRVEVRCRLADDADMADRSSSRSHVTEGELFIPFSVLPAKGFGVASEAAVGIRLRSVEGLPDIGSTRLVIGFRFGTLVSENRVGKGKEISVKTQLGLVCQDSAWVPEATQSSGLVRVVLPPPLLDLASKGISCRLKACRARPKAVASLGHAAAPRLFFALASLLRLCETHQP</sequence>
<dbReference type="OrthoDB" id="409814at2759"/>
<reference evidence="1" key="1">
    <citation type="submission" date="2021-02" db="EMBL/GenBank/DDBJ databases">
        <authorList>
            <person name="Dougan E. K."/>
            <person name="Rhodes N."/>
            <person name="Thang M."/>
            <person name="Chan C."/>
        </authorList>
    </citation>
    <scope>NUCLEOTIDE SEQUENCE</scope>
</reference>
<dbReference type="Proteomes" id="UP000601435">
    <property type="component" value="Unassembled WGS sequence"/>
</dbReference>
<accession>A0A813BTB4</accession>
<keyword evidence="2" id="KW-1185">Reference proteome</keyword>